<dbReference type="SUPFAM" id="SSF51430">
    <property type="entry name" value="NAD(P)-linked oxidoreductase"/>
    <property type="match status" value="1"/>
</dbReference>
<dbReference type="CDD" id="cd19103">
    <property type="entry name" value="AKR_unchar"/>
    <property type="match status" value="1"/>
</dbReference>
<dbReference type="PANTHER" id="PTHR43364">
    <property type="entry name" value="NADH-SPECIFIC METHYLGLYOXAL REDUCTASE-RELATED"/>
    <property type="match status" value="1"/>
</dbReference>
<dbReference type="InterPro" id="IPR036812">
    <property type="entry name" value="NAD(P)_OxRdtase_dom_sf"/>
</dbReference>
<feature type="domain" description="NADP-dependent oxidoreductase" evidence="2">
    <location>
        <begin position="9"/>
        <end position="297"/>
    </location>
</feature>
<evidence type="ECO:0000259" key="2">
    <source>
        <dbReference type="Pfam" id="PF00248"/>
    </source>
</evidence>
<accession>A0A1G5V6K5</accession>
<dbReference type="AlphaFoldDB" id="A0A1G5V6K5"/>
<keyword evidence="1" id="KW-0560">Oxidoreductase</keyword>
<dbReference type="EMBL" id="FMXB01000002">
    <property type="protein sequence ID" value="SDA41434.1"/>
    <property type="molecule type" value="Genomic_DNA"/>
</dbReference>
<dbReference type="InterPro" id="IPR050523">
    <property type="entry name" value="AKR_Detox_Biosynth"/>
</dbReference>
<dbReference type="PANTHER" id="PTHR43364:SF4">
    <property type="entry name" value="NAD(P)-LINKED OXIDOREDUCTASE SUPERFAMILY PROTEIN"/>
    <property type="match status" value="1"/>
</dbReference>
<gene>
    <name evidence="3" type="ORF">SAMN02910315_00422</name>
</gene>
<dbReference type="InterPro" id="IPR023210">
    <property type="entry name" value="NADP_OxRdtase_dom"/>
</dbReference>
<dbReference type="RefSeq" id="WP_149731054.1">
    <property type="nucleotide sequence ID" value="NZ_FMXB01000002.1"/>
</dbReference>
<dbReference type="Gene3D" id="3.20.20.100">
    <property type="entry name" value="NADP-dependent oxidoreductase domain"/>
    <property type="match status" value="1"/>
</dbReference>
<protein>
    <submittedName>
        <fullName evidence="3">Predicted oxidoreductase</fullName>
    </submittedName>
</protein>
<reference evidence="3 4" key="1">
    <citation type="submission" date="2016-10" db="EMBL/GenBank/DDBJ databases">
        <authorList>
            <person name="Varghese N."/>
            <person name="Submissions S."/>
        </authorList>
    </citation>
    <scope>NUCLEOTIDE SEQUENCE [LARGE SCALE GENOMIC DNA]</scope>
    <source>
        <strain evidence="3 4">DSM 16643</strain>
    </source>
</reference>
<keyword evidence="4" id="KW-1185">Reference proteome</keyword>
<sequence length="313" mass="34817">MTLKDNLPKIALGAWAWGNDGTFGDEHKIEDLKPIYEKSMELGLNLWDTAYVYGMGKSEEVLGEFLKTSNREDFVISTKFTPQLAEMFEANEVTSMYENSAKILGVEDIDIFWIHNPVGAPDWTKKLVETANDHDIKMIGVSNHNLAEIKEANEILKDAGLKLGAVQNHYSLLNRSSEDSGILEYCKENDIIFFSYMVLEQGALSGKYDTAHPFPEGSDRANAYGGSLAEIEELNKAIADIAENHNAKVAQLPIAWAIAKGTLPIVGATKVHHVEDAADAIKIELSDDEIKTMEELADKANVNTIRIWEKEMK</sequence>
<evidence type="ECO:0000313" key="4">
    <source>
        <dbReference type="Proteomes" id="UP000323439"/>
    </source>
</evidence>
<dbReference type="OrthoDB" id="7236at2157"/>
<evidence type="ECO:0000313" key="3">
    <source>
        <dbReference type="EMBL" id="SDA41434.1"/>
    </source>
</evidence>
<organism evidence="3 4">
    <name type="scientific">Methanobrevibacter millerae</name>
    <dbReference type="NCBI Taxonomy" id="230361"/>
    <lineage>
        <taxon>Archaea</taxon>
        <taxon>Methanobacteriati</taxon>
        <taxon>Methanobacteriota</taxon>
        <taxon>Methanomada group</taxon>
        <taxon>Methanobacteria</taxon>
        <taxon>Methanobacteriales</taxon>
        <taxon>Methanobacteriaceae</taxon>
        <taxon>Methanobrevibacter</taxon>
    </lineage>
</organism>
<evidence type="ECO:0000256" key="1">
    <source>
        <dbReference type="ARBA" id="ARBA00023002"/>
    </source>
</evidence>
<name>A0A1G5V6K5_9EURY</name>
<proteinExistence type="predicted"/>
<dbReference type="GO" id="GO:0016491">
    <property type="term" value="F:oxidoreductase activity"/>
    <property type="evidence" value="ECO:0007669"/>
    <property type="project" value="UniProtKB-KW"/>
</dbReference>
<dbReference type="Pfam" id="PF00248">
    <property type="entry name" value="Aldo_ket_red"/>
    <property type="match status" value="1"/>
</dbReference>
<dbReference type="GO" id="GO:0005829">
    <property type="term" value="C:cytosol"/>
    <property type="evidence" value="ECO:0007669"/>
    <property type="project" value="TreeGrafter"/>
</dbReference>
<dbReference type="Proteomes" id="UP000323439">
    <property type="component" value="Unassembled WGS sequence"/>
</dbReference>